<evidence type="ECO:0000313" key="5">
    <source>
        <dbReference type="Proteomes" id="UP000019471"/>
    </source>
</evidence>
<dbReference type="InterPro" id="IPR007219">
    <property type="entry name" value="XnlR_reg_dom"/>
</dbReference>
<sequence length="762" mass="86784">MQQLRHRQCQLPCAEEQERQVRSKISLSRILVPEAAAEDVFYRKALKIKPASNISTRSEGQRPPRASGDNEASVIDDVYHVPERRHTDQWLPEYETIHGYIAERTAIQHSHTESRATNTLLTASKNDELLQNIHHELTYSSLIQCVSATNDTSSPRCTLKSVTIPSTSSEAPCDRLPDFVNPISSQLTSDDINYLSRKGALDIPRTEFLDALIRAYVRYFHWFMPLLDQKALLNCTGGHWRPGMPRIGILLLQAVIFIGLTFVDIQGIHEAGFESRRVARKVLYERVRLLYELDVEESRIAIIQATLLMSFWNETPGDNKGGWHFLGIAISLALTLGLHRKQTFSRPSMQKHLLKRIWWSCYMRDRMLALGMSRPLRIKDIDFNTPILTLDDFDLEDSSTGDPQNQILELQCQQNLAEMCITMAQLCVEIGAVIDLHYSILPSDDFDHSTEDLTGRTTTILYPKSQPEKQELVGICDQSLQRWFNNRPISAIFQPLYSKVMVESAAVMMTHQAFLHVFFCGTLSALHRPQVDPRKSDARNMNQSKEAREQSRLRVEEATTEMAKVNFYIHRFHLGSFLPPTAATLELPVIITHLKHIQYQEGQHLETCLKSIFHCLKVVEQMQELYVGVDLVVRFAADLMRRANITVTTAQDTRVIGVSYRECQYQLDGTASGEPDANLEKFISKQCPVRNLSHLSASQSSRDSSTWPRTTPGNGQADDTVDDLPKAHWNCWDDVFLTESLDLEAIFQLMVDFDSLNDLALI</sequence>
<protein>
    <recommendedName>
        <fullName evidence="3">Xylanolytic transcriptional activator regulatory domain-containing protein</fullName>
    </recommendedName>
</protein>
<evidence type="ECO:0000256" key="2">
    <source>
        <dbReference type="SAM" id="MobiDB-lite"/>
    </source>
</evidence>
<feature type="region of interest" description="Disordered" evidence="2">
    <location>
        <begin position="53"/>
        <end position="73"/>
    </location>
</feature>
<feature type="compositionally biased region" description="Polar residues" evidence="2">
    <location>
        <begin position="696"/>
        <end position="714"/>
    </location>
</feature>
<dbReference type="CDD" id="cd12148">
    <property type="entry name" value="fungal_TF_MHR"/>
    <property type="match status" value="1"/>
</dbReference>
<name>W9VPU7_9EURO</name>
<dbReference type="GO" id="GO:0003677">
    <property type="term" value="F:DNA binding"/>
    <property type="evidence" value="ECO:0007669"/>
    <property type="project" value="InterPro"/>
</dbReference>
<dbReference type="PANTHER" id="PTHR47425">
    <property type="entry name" value="FARB-RELATED"/>
    <property type="match status" value="1"/>
</dbReference>
<dbReference type="eggNOG" id="ENOG502RHAD">
    <property type="taxonomic scope" value="Eukaryota"/>
</dbReference>
<accession>W9VPU7</accession>
<reference evidence="4 5" key="1">
    <citation type="submission" date="2013-03" db="EMBL/GenBank/DDBJ databases">
        <title>The Genome Sequence of Cladophialophora psammophila CBS 110553.</title>
        <authorList>
            <consortium name="The Broad Institute Genomics Platform"/>
            <person name="Cuomo C."/>
            <person name="de Hoog S."/>
            <person name="Gorbushina A."/>
            <person name="Walker B."/>
            <person name="Young S.K."/>
            <person name="Zeng Q."/>
            <person name="Gargeya S."/>
            <person name="Fitzgerald M."/>
            <person name="Haas B."/>
            <person name="Abouelleil A."/>
            <person name="Allen A.W."/>
            <person name="Alvarado L."/>
            <person name="Arachchi H.M."/>
            <person name="Berlin A.M."/>
            <person name="Chapman S.B."/>
            <person name="Gainer-Dewar J."/>
            <person name="Goldberg J."/>
            <person name="Griggs A."/>
            <person name="Gujja S."/>
            <person name="Hansen M."/>
            <person name="Howarth C."/>
            <person name="Imamovic A."/>
            <person name="Ireland A."/>
            <person name="Larimer J."/>
            <person name="McCowan C."/>
            <person name="Murphy C."/>
            <person name="Pearson M."/>
            <person name="Poon T.W."/>
            <person name="Priest M."/>
            <person name="Roberts A."/>
            <person name="Saif S."/>
            <person name="Shea T."/>
            <person name="Sisk P."/>
            <person name="Sykes S."/>
            <person name="Wortman J."/>
            <person name="Nusbaum C."/>
            <person name="Birren B."/>
        </authorList>
    </citation>
    <scope>NUCLEOTIDE SEQUENCE [LARGE SCALE GENOMIC DNA]</scope>
    <source>
        <strain evidence="4 5">CBS 110553</strain>
    </source>
</reference>
<dbReference type="STRING" id="1182543.W9VPU7"/>
<dbReference type="GeneID" id="19196996"/>
<dbReference type="HOGENOM" id="CLU_006329_1_4_1"/>
<feature type="region of interest" description="Disordered" evidence="2">
    <location>
        <begin position="531"/>
        <end position="555"/>
    </location>
</feature>
<dbReference type="Proteomes" id="UP000019471">
    <property type="component" value="Unassembled WGS sequence"/>
</dbReference>
<keyword evidence="5" id="KW-1185">Reference proteome</keyword>
<dbReference type="PANTHER" id="PTHR47425:SF3">
    <property type="entry name" value="ZN(II)2CYS6 TRANSCRIPTION FACTOR (EUROFUNG)"/>
    <property type="match status" value="1"/>
</dbReference>
<dbReference type="InterPro" id="IPR052761">
    <property type="entry name" value="Fungal_Detox/Toxin_TFs"/>
</dbReference>
<dbReference type="GO" id="GO:0008270">
    <property type="term" value="F:zinc ion binding"/>
    <property type="evidence" value="ECO:0007669"/>
    <property type="project" value="InterPro"/>
</dbReference>
<feature type="compositionally biased region" description="Basic and acidic residues" evidence="2">
    <location>
        <begin position="545"/>
        <end position="555"/>
    </location>
</feature>
<dbReference type="RefSeq" id="XP_007751069.1">
    <property type="nucleotide sequence ID" value="XM_007752879.1"/>
</dbReference>
<dbReference type="Pfam" id="PF04082">
    <property type="entry name" value="Fungal_trans"/>
    <property type="match status" value="1"/>
</dbReference>
<dbReference type="GO" id="GO:0006351">
    <property type="term" value="P:DNA-templated transcription"/>
    <property type="evidence" value="ECO:0007669"/>
    <property type="project" value="InterPro"/>
</dbReference>
<keyword evidence="1" id="KW-0539">Nucleus</keyword>
<dbReference type="EMBL" id="AMGX01000033">
    <property type="protein sequence ID" value="EXJ57752.1"/>
    <property type="molecule type" value="Genomic_DNA"/>
</dbReference>
<evidence type="ECO:0000256" key="1">
    <source>
        <dbReference type="ARBA" id="ARBA00023242"/>
    </source>
</evidence>
<dbReference type="SMART" id="SM00906">
    <property type="entry name" value="Fungal_trans"/>
    <property type="match status" value="1"/>
</dbReference>
<organism evidence="4 5">
    <name type="scientific">Cladophialophora psammophila CBS 110553</name>
    <dbReference type="NCBI Taxonomy" id="1182543"/>
    <lineage>
        <taxon>Eukaryota</taxon>
        <taxon>Fungi</taxon>
        <taxon>Dikarya</taxon>
        <taxon>Ascomycota</taxon>
        <taxon>Pezizomycotina</taxon>
        <taxon>Eurotiomycetes</taxon>
        <taxon>Chaetothyriomycetidae</taxon>
        <taxon>Chaetothyriales</taxon>
        <taxon>Herpotrichiellaceae</taxon>
        <taxon>Cladophialophora</taxon>
    </lineage>
</organism>
<proteinExistence type="predicted"/>
<feature type="region of interest" description="Disordered" evidence="2">
    <location>
        <begin position="696"/>
        <end position="720"/>
    </location>
</feature>
<dbReference type="AlphaFoldDB" id="W9VPU7"/>
<dbReference type="OrthoDB" id="4451586at2759"/>
<evidence type="ECO:0000313" key="4">
    <source>
        <dbReference type="EMBL" id="EXJ57752.1"/>
    </source>
</evidence>
<feature type="domain" description="Xylanolytic transcriptional activator regulatory" evidence="3">
    <location>
        <begin position="322"/>
        <end position="393"/>
    </location>
</feature>
<gene>
    <name evidence="4" type="ORF">A1O5_12310</name>
</gene>
<comment type="caution">
    <text evidence="4">The sequence shown here is derived from an EMBL/GenBank/DDBJ whole genome shotgun (WGS) entry which is preliminary data.</text>
</comment>
<evidence type="ECO:0000259" key="3">
    <source>
        <dbReference type="SMART" id="SM00906"/>
    </source>
</evidence>